<evidence type="ECO:0000313" key="2">
    <source>
        <dbReference type="EMBL" id="KAF9489778.1"/>
    </source>
</evidence>
<sequence length="66" mass="7519">MERDFLSMPRTYSLFLISQPNSIHRSTRSATAKISSAIMITTNFVIIFLRIIAIIARSPQPRNQPV</sequence>
<feature type="transmembrane region" description="Helical" evidence="1">
    <location>
        <begin position="34"/>
        <end position="56"/>
    </location>
</feature>
<organism evidence="2 3">
    <name type="scientific">Pleurotus eryngii</name>
    <name type="common">Boletus of the steppes</name>
    <dbReference type="NCBI Taxonomy" id="5323"/>
    <lineage>
        <taxon>Eukaryota</taxon>
        <taxon>Fungi</taxon>
        <taxon>Dikarya</taxon>
        <taxon>Basidiomycota</taxon>
        <taxon>Agaricomycotina</taxon>
        <taxon>Agaricomycetes</taxon>
        <taxon>Agaricomycetidae</taxon>
        <taxon>Agaricales</taxon>
        <taxon>Pleurotineae</taxon>
        <taxon>Pleurotaceae</taxon>
        <taxon>Pleurotus</taxon>
    </lineage>
</organism>
<keyword evidence="1" id="KW-1133">Transmembrane helix</keyword>
<gene>
    <name evidence="2" type="ORF">BDN71DRAFT_280367</name>
</gene>
<name>A0A9P5ZMI7_PLEER</name>
<keyword evidence="3" id="KW-1185">Reference proteome</keyword>
<protein>
    <submittedName>
        <fullName evidence="2">Uncharacterized protein</fullName>
    </submittedName>
</protein>
<comment type="caution">
    <text evidence="2">The sequence shown here is derived from an EMBL/GenBank/DDBJ whole genome shotgun (WGS) entry which is preliminary data.</text>
</comment>
<evidence type="ECO:0000256" key="1">
    <source>
        <dbReference type="SAM" id="Phobius"/>
    </source>
</evidence>
<reference evidence="2" key="1">
    <citation type="submission" date="2020-11" db="EMBL/GenBank/DDBJ databases">
        <authorList>
            <consortium name="DOE Joint Genome Institute"/>
            <person name="Ahrendt S."/>
            <person name="Riley R."/>
            <person name="Andreopoulos W."/>
            <person name="Labutti K."/>
            <person name="Pangilinan J."/>
            <person name="Ruiz-Duenas F.J."/>
            <person name="Barrasa J.M."/>
            <person name="Sanchez-Garcia M."/>
            <person name="Camarero S."/>
            <person name="Miyauchi S."/>
            <person name="Serrano A."/>
            <person name="Linde D."/>
            <person name="Babiker R."/>
            <person name="Drula E."/>
            <person name="Ayuso-Fernandez I."/>
            <person name="Pacheco R."/>
            <person name="Padilla G."/>
            <person name="Ferreira P."/>
            <person name="Barriuso J."/>
            <person name="Kellner H."/>
            <person name="Castanera R."/>
            <person name="Alfaro M."/>
            <person name="Ramirez L."/>
            <person name="Pisabarro A.G."/>
            <person name="Kuo A."/>
            <person name="Tritt A."/>
            <person name="Lipzen A."/>
            <person name="He G."/>
            <person name="Yan M."/>
            <person name="Ng V."/>
            <person name="Cullen D."/>
            <person name="Martin F."/>
            <person name="Rosso M.-N."/>
            <person name="Henrissat B."/>
            <person name="Hibbett D."/>
            <person name="Martinez A.T."/>
            <person name="Grigoriev I.V."/>
        </authorList>
    </citation>
    <scope>NUCLEOTIDE SEQUENCE</scope>
    <source>
        <strain evidence="2">ATCC 90797</strain>
    </source>
</reference>
<dbReference type="Proteomes" id="UP000807025">
    <property type="component" value="Unassembled WGS sequence"/>
</dbReference>
<accession>A0A9P5ZMI7</accession>
<keyword evidence="1" id="KW-0812">Transmembrane</keyword>
<keyword evidence="1" id="KW-0472">Membrane</keyword>
<proteinExistence type="predicted"/>
<evidence type="ECO:0000313" key="3">
    <source>
        <dbReference type="Proteomes" id="UP000807025"/>
    </source>
</evidence>
<dbReference type="AlphaFoldDB" id="A0A9P5ZMI7"/>
<dbReference type="EMBL" id="MU154660">
    <property type="protein sequence ID" value="KAF9489778.1"/>
    <property type="molecule type" value="Genomic_DNA"/>
</dbReference>